<dbReference type="AlphaFoldDB" id="A0A1V3TXY1"/>
<dbReference type="Proteomes" id="UP000188947">
    <property type="component" value="Unassembled WGS sequence"/>
</dbReference>
<organism evidence="1 2">
    <name type="scientific">Elizabethkingia meningoseptica</name>
    <name type="common">Chryseobacterium meningosepticum</name>
    <dbReference type="NCBI Taxonomy" id="238"/>
    <lineage>
        <taxon>Bacteria</taxon>
        <taxon>Pseudomonadati</taxon>
        <taxon>Bacteroidota</taxon>
        <taxon>Flavobacteriia</taxon>
        <taxon>Flavobacteriales</taxon>
        <taxon>Weeksellaceae</taxon>
        <taxon>Elizabethkingia</taxon>
    </lineage>
</organism>
<comment type="caution">
    <text evidence="1">The sequence shown here is derived from an EMBL/GenBank/DDBJ whole genome shotgun (WGS) entry which is preliminary data.</text>
</comment>
<evidence type="ECO:0000313" key="2">
    <source>
        <dbReference type="Proteomes" id="UP000188947"/>
    </source>
</evidence>
<proteinExistence type="predicted"/>
<keyword evidence="2" id="KW-1185">Reference proteome</keyword>
<accession>A0A1V3TXY1</accession>
<gene>
    <name evidence="1" type="ORF">BMF97_14495</name>
</gene>
<reference evidence="1 2" key="1">
    <citation type="submission" date="2016-11" db="EMBL/GenBank/DDBJ databases">
        <title>Genome sequence and comparative genomic analysis of clinical strain Elizabethkingia meningoseptica 61421 PRCM.</title>
        <authorList>
            <person name="Wang M."/>
            <person name="Hu S."/>
            <person name="Cao L."/>
            <person name="Jiang T."/>
            <person name="Zhou Y."/>
            <person name="Ming D."/>
        </authorList>
    </citation>
    <scope>NUCLEOTIDE SEQUENCE [LARGE SCALE GENOMIC DNA]</scope>
    <source>
        <strain evidence="1 2">61421 PRCM</strain>
    </source>
</reference>
<sequence length="103" mass="11819">MKKLFLTLSVVTTSITFANTVKIVDSYPIVQNTKEKSHILLLSPNTYLEIRYNKLLDTCYARVCKIVSIDKGDGTSIEVKKCSEWEEVKCPVKESHEKESRTY</sequence>
<evidence type="ECO:0000313" key="1">
    <source>
        <dbReference type="EMBL" id="OOH93638.1"/>
    </source>
</evidence>
<protein>
    <submittedName>
        <fullName evidence="1">Uncharacterized protein</fullName>
    </submittedName>
</protein>
<dbReference type="STRING" id="238.BBD35_09560"/>
<dbReference type="GeneID" id="48543167"/>
<dbReference type="RefSeq" id="WP_016198503.1">
    <property type="nucleotide sequence ID" value="NZ_CP014338.1"/>
</dbReference>
<dbReference type="EMBL" id="MPOG01000016">
    <property type="protein sequence ID" value="OOH93638.1"/>
    <property type="molecule type" value="Genomic_DNA"/>
</dbReference>
<name>A0A1V3TXY1_ELIME</name>
<dbReference type="KEGG" id="emg:BBD33_07385"/>